<dbReference type="GO" id="GO:0046797">
    <property type="term" value="P:viral procapsid maturation"/>
    <property type="evidence" value="ECO:0007669"/>
    <property type="project" value="UniProtKB-KW"/>
</dbReference>
<sequence>MRPDALPEAVLERLSDEQRTKLTDERTTKRGKVGVEVRVLSQAPTVTTKSDSTFNLRGYATVYDVAYPIAGGPENGGFMEIIERGATAKSINDGADVRLLYDHSGLVLARSARAGFPGTMRLISDDMGMMVDADLDPESPYAQSVRSAVLRGDCDQMSFAFRVTRQSWNEDYTERRIKEVQLFDASLVTYPASEATVAQMNAAHSEAEERELDAAAEMAEEDIAGQIRELIARLIAGEAAELESGSPAAQSIRALVNVLCALDWWEEIDEAEDAEGMSEEIDENEAMMRSFSLADAQAELAAVRINAA</sequence>
<evidence type="ECO:0000256" key="2">
    <source>
        <dbReference type="ARBA" id="ARBA00022670"/>
    </source>
</evidence>
<dbReference type="Pfam" id="PF04586">
    <property type="entry name" value="Peptidase_S78"/>
    <property type="match status" value="1"/>
</dbReference>
<evidence type="ECO:0000259" key="6">
    <source>
        <dbReference type="Pfam" id="PF04586"/>
    </source>
</evidence>
<protein>
    <submittedName>
        <fullName evidence="7">COG3740 Phage head maturation protease</fullName>
    </submittedName>
</protein>
<evidence type="ECO:0000313" key="7">
    <source>
        <dbReference type="EMBL" id="CAB5212406.1"/>
    </source>
</evidence>
<keyword evidence="1" id="KW-1188">Viral release from host cell</keyword>
<keyword evidence="5" id="KW-1273">Viral capsid maturation</keyword>
<proteinExistence type="predicted"/>
<name>A0A6J7WHZ2_9CAUD</name>
<accession>A0A6J7WHZ2</accession>
<evidence type="ECO:0000256" key="5">
    <source>
        <dbReference type="ARBA" id="ARBA00023045"/>
    </source>
</evidence>
<keyword evidence="2 7" id="KW-0645">Protease</keyword>
<dbReference type="GO" id="GO:0008233">
    <property type="term" value="F:peptidase activity"/>
    <property type="evidence" value="ECO:0007669"/>
    <property type="project" value="UniProtKB-KW"/>
</dbReference>
<dbReference type="NCBIfam" id="TIGR01543">
    <property type="entry name" value="proheadase_HK97"/>
    <property type="match status" value="1"/>
</dbReference>
<dbReference type="InterPro" id="IPR006433">
    <property type="entry name" value="Prohead_protease"/>
</dbReference>
<dbReference type="GO" id="GO:0006508">
    <property type="term" value="P:proteolysis"/>
    <property type="evidence" value="ECO:0007669"/>
    <property type="project" value="UniProtKB-KW"/>
</dbReference>
<reference evidence="7" key="1">
    <citation type="submission" date="2020-05" db="EMBL/GenBank/DDBJ databases">
        <authorList>
            <person name="Chiriac C."/>
            <person name="Salcher M."/>
            <person name="Ghai R."/>
            <person name="Kavagutti S V."/>
        </authorList>
    </citation>
    <scope>NUCLEOTIDE SEQUENCE</scope>
</reference>
<organism evidence="7">
    <name type="scientific">uncultured Caudovirales phage</name>
    <dbReference type="NCBI Taxonomy" id="2100421"/>
    <lineage>
        <taxon>Viruses</taxon>
        <taxon>Duplodnaviria</taxon>
        <taxon>Heunggongvirae</taxon>
        <taxon>Uroviricota</taxon>
        <taxon>Caudoviricetes</taxon>
        <taxon>Peduoviridae</taxon>
        <taxon>Maltschvirus</taxon>
        <taxon>Maltschvirus maltsch</taxon>
    </lineage>
</organism>
<evidence type="ECO:0000256" key="4">
    <source>
        <dbReference type="ARBA" id="ARBA00022950"/>
    </source>
</evidence>
<gene>
    <name evidence="7" type="ORF">UFOVP196_12</name>
</gene>
<keyword evidence="4" id="KW-0118">Viral capsid assembly</keyword>
<dbReference type="EMBL" id="LR798235">
    <property type="protein sequence ID" value="CAB5212406.1"/>
    <property type="molecule type" value="Genomic_DNA"/>
</dbReference>
<keyword evidence="3" id="KW-0378">Hydrolase</keyword>
<dbReference type="InterPro" id="IPR054613">
    <property type="entry name" value="Peptidase_S78_dom"/>
</dbReference>
<evidence type="ECO:0000256" key="1">
    <source>
        <dbReference type="ARBA" id="ARBA00022612"/>
    </source>
</evidence>
<feature type="domain" description="Prohead serine protease" evidence="6">
    <location>
        <begin position="51"/>
        <end position="204"/>
    </location>
</feature>
<evidence type="ECO:0000256" key="3">
    <source>
        <dbReference type="ARBA" id="ARBA00022801"/>
    </source>
</evidence>